<dbReference type="InterPro" id="IPR000182">
    <property type="entry name" value="GNAT_dom"/>
</dbReference>
<dbReference type="Gene3D" id="3.40.630.30">
    <property type="match status" value="1"/>
</dbReference>
<gene>
    <name evidence="1" type="ORF">CHH57_03020</name>
</gene>
<accession>A0A268FHD0</accession>
<dbReference type="EMBL" id="NPBQ01000020">
    <property type="protein sequence ID" value="PAD84737.1"/>
    <property type="molecule type" value="Genomic_DNA"/>
</dbReference>
<sequence>MNISFKKIDNPTDQLVSCLNKWENDPRLIPFIHPCRDKEDAENRVLVTIEDITKRLTNYHMYAIYLDDILVGEMNYTIDPVHLYKKEQGTAWIAITIGEEVARGKGIGSTSLIYLEEQIKKQGFNRIELGVFEFNKNAYKLYKKLGYQEIGKNKFFTYYQDRMWDDIRMEKYI</sequence>
<proteinExistence type="predicted"/>
<dbReference type="RefSeq" id="WP_095328844.1">
    <property type="nucleotide sequence ID" value="NZ_CP026031.1"/>
</dbReference>
<dbReference type="PANTHER" id="PTHR43415:SF3">
    <property type="entry name" value="GNAT-FAMILY ACETYLTRANSFERASE"/>
    <property type="match status" value="1"/>
</dbReference>
<reference evidence="1 2" key="1">
    <citation type="submission" date="2017-07" db="EMBL/GenBank/DDBJ databases">
        <title>Isolation and whole genome analysis of endospore-forming bacteria from heroin.</title>
        <authorList>
            <person name="Kalinowski J."/>
            <person name="Ahrens B."/>
            <person name="Al-Dilaimi A."/>
            <person name="Winkler A."/>
            <person name="Wibberg D."/>
            <person name="Schleenbecker U."/>
            <person name="Ruckert C."/>
            <person name="Wolfel R."/>
            <person name="Grass G."/>
        </authorList>
    </citation>
    <scope>NUCLEOTIDE SEQUENCE [LARGE SCALE GENOMIC DNA]</scope>
    <source>
        <strain evidence="1 2">7521-2</strain>
    </source>
</reference>
<dbReference type="KEGG" id="bcir:C2I06_06410"/>
<evidence type="ECO:0000313" key="2">
    <source>
        <dbReference type="Proteomes" id="UP000216961"/>
    </source>
</evidence>
<protein>
    <submittedName>
        <fullName evidence="1">GNAT family N-acetyltransferase</fullName>
    </submittedName>
</protein>
<dbReference type="AlphaFoldDB" id="A0A268FHD0"/>
<evidence type="ECO:0000313" key="1">
    <source>
        <dbReference type="EMBL" id="PAD84737.1"/>
    </source>
</evidence>
<dbReference type="Proteomes" id="UP000216961">
    <property type="component" value="Unassembled WGS sequence"/>
</dbReference>
<organism evidence="1 2">
    <name type="scientific">Niallia circulans</name>
    <name type="common">Bacillus circulans</name>
    <dbReference type="NCBI Taxonomy" id="1397"/>
    <lineage>
        <taxon>Bacteria</taxon>
        <taxon>Bacillati</taxon>
        <taxon>Bacillota</taxon>
        <taxon>Bacilli</taxon>
        <taxon>Bacillales</taxon>
        <taxon>Bacillaceae</taxon>
        <taxon>Niallia</taxon>
    </lineage>
</organism>
<dbReference type="GO" id="GO:0016747">
    <property type="term" value="F:acyltransferase activity, transferring groups other than amino-acyl groups"/>
    <property type="evidence" value="ECO:0007669"/>
    <property type="project" value="InterPro"/>
</dbReference>
<dbReference type="Pfam" id="PF00583">
    <property type="entry name" value="Acetyltransf_1"/>
    <property type="match status" value="1"/>
</dbReference>
<dbReference type="InterPro" id="IPR016181">
    <property type="entry name" value="Acyl_CoA_acyltransferase"/>
</dbReference>
<dbReference type="PROSITE" id="PS51186">
    <property type="entry name" value="GNAT"/>
    <property type="match status" value="1"/>
</dbReference>
<dbReference type="CDD" id="cd04301">
    <property type="entry name" value="NAT_SF"/>
    <property type="match status" value="1"/>
</dbReference>
<name>A0A268FHD0_NIACI</name>
<dbReference type="SUPFAM" id="SSF55729">
    <property type="entry name" value="Acyl-CoA N-acyltransferases (Nat)"/>
    <property type="match status" value="1"/>
</dbReference>
<comment type="caution">
    <text evidence="1">The sequence shown here is derived from an EMBL/GenBank/DDBJ whole genome shotgun (WGS) entry which is preliminary data.</text>
</comment>
<dbReference type="PANTHER" id="PTHR43415">
    <property type="entry name" value="SPERMIDINE N(1)-ACETYLTRANSFERASE"/>
    <property type="match status" value="1"/>
</dbReference>